<evidence type="ECO:0000313" key="3">
    <source>
        <dbReference type="EMBL" id="KOB58393.1"/>
    </source>
</evidence>
<feature type="transmembrane region" description="Helical" evidence="1">
    <location>
        <begin position="81"/>
        <end position="103"/>
    </location>
</feature>
<evidence type="ECO:0000256" key="1">
    <source>
        <dbReference type="SAM" id="Phobius"/>
    </source>
</evidence>
<dbReference type="OrthoDB" id="382400at2759"/>
<reference evidence="4" key="2">
    <citation type="submission" date="2006-03" db="EMBL/GenBank/DDBJ databases">
        <title>The genome sequence of the Plasmodium falciparum HB3.</title>
        <authorList>
            <consortium name="The Broad Institute Genome Sequencing Platform"/>
            <person name="Birren B."/>
            <person name="Lander E."/>
            <person name="Galagan J."/>
            <person name="Nusbaum C."/>
            <person name="Devon K."/>
            <person name="Henn M."/>
            <person name="Jaffe D."/>
            <person name="Butler J."/>
            <person name="Alvarez P."/>
            <person name="Gnerre S."/>
            <person name="Grabherr M."/>
            <person name="Kleber M."/>
            <person name="Mauceli E."/>
            <person name="Brockman W."/>
            <person name="MacCallum I.A."/>
            <person name="Rounsley S."/>
            <person name="Young S."/>
            <person name="LaButti K."/>
            <person name="Pushparaj V."/>
            <person name="DeCaprio D."/>
            <person name="Crawford M."/>
            <person name="Koehrsen M."/>
            <person name="Engels R."/>
            <person name="Montgomery P."/>
            <person name="Pearson M."/>
            <person name="Howarth C."/>
            <person name="Larson L."/>
            <person name="Luoma S."/>
            <person name="White J."/>
            <person name="Kodira C."/>
            <person name="Zeng Q."/>
            <person name="Oleary S."/>
            <person name="Yandava C."/>
            <person name="Alvarado L."/>
            <person name="Wirth D."/>
            <person name="Volkman S."/>
            <person name="Hartl D."/>
        </authorList>
    </citation>
    <scope>NUCLEOTIDE SEQUENCE [LARGE SCALE GENOMIC DNA]</scope>
</reference>
<accession>A0A0L7K4W7</accession>
<keyword evidence="1" id="KW-0472">Membrane</keyword>
<dbReference type="AlphaFoldDB" id="A0A0L7K4W7"/>
<gene>
    <name evidence="3" type="ORF">PFHG_00136</name>
</gene>
<dbReference type="EMBL" id="CH671919">
    <property type="protein sequence ID" value="KOB58393.1"/>
    <property type="molecule type" value="Genomic_DNA"/>
</dbReference>
<keyword evidence="2" id="KW-0732">Signal</keyword>
<organism evidence="3 4">
    <name type="scientific">Plasmodium falciparum (isolate HB3)</name>
    <dbReference type="NCBI Taxonomy" id="137071"/>
    <lineage>
        <taxon>Eukaryota</taxon>
        <taxon>Sar</taxon>
        <taxon>Alveolata</taxon>
        <taxon>Apicomplexa</taxon>
        <taxon>Aconoidasida</taxon>
        <taxon>Haemosporida</taxon>
        <taxon>Plasmodiidae</taxon>
        <taxon>Plasmodium</taxon>
        <taxon>Plasmodium (Laverania)</taxon>
    </lineage>
</organism>
<protein>
    <submittedName>
        <fullName evidence="3">Uncharacterized protein</fullName>
    </submittedName>
</protein>
<keyword evidence="1" id="KW-1133">Transmembrane helix</keyword>
<feature type="signal peptide" evidence="2">
    <location>
        <begin position="1"/>
        <end position="21"/>
    </location>
</feature>
<name>A0A0L7K4W7_PLAFX</name>
<evidence type="ECO:0000313" key="4">
    <source>
        <dbReference type="Proteomes" id="UP000054289"/>
    </source>
</evidence>
<dbReference type="Proteomes" id="UP000054289">
    <property type="component" value="Unassembled WGS sequence"/>
</dbReference>
<feature type="chain" id="PRO_5005572277" evidence="2">
    <location>
        <begin position="22"/>
        <end position="209"/>
    </location>
</feature>
<reference evidence="3 4" key="1">
    <citation type="submission" date="2006-03" db="EMBL/GenBank/DDBJ databases">
        <title>Annotation of Plasmodium falciparum HB3.</title>
        <authorList>
            <consortium name="The Broad Institute Genome Sequencing Platform"/>
            <person name="Volkman S.K."/>
            <person name="Neafsey D.E."/>
            <person name="Dash A.P."/>
            <person name="Chitnis C.E."/>
            <person name="Hartl D.L."/>
            <person name="Young S.K."/>
            <person name="Zeng Q."/>
            <person name="Koehrsen M."/>
            <person name="Alvarado L."/>
            <person name="Berlin A."/>
            <person name="Borenstein D."/>
            <person name="Chapman S.B."/>
            <person name="Chen Z."/>
            <person name="Engels R."/>
            <person name="Freedman E."/>
            <person name="Gellesch M."/>
            <person name="Goldberg J."/>
            <person name="Griggs A."/>
            <person name="Gujja S."/>
            <person name="Heilman E.R."/>
            <person name="Heiman D.I."/>
            <person name="Howarth C."/>
            <person name="Jen D."/>
            <person name="Larson L."/>
            <person name="Mehta T."/>
            <person name="Neiman D."/>
            <person name="Park D."/>
            <person name="Pearson M."/>
            <person name="Roberts A."/>
            <person name="Saif S."/>
            <person name="Shea T."/>
            <person name="Shenoy N."/>
            <person name="Sisk P."/>
            <person name="Stolte C."/>
            <person name="Sykes S."/>
            <person name="Walk T."/>
            <person name="White J."/>
            <person name="Yandava C."/>
            <person name="Haas B."/>
            <person name="Henn M.R."/>
            <person name="Nusbaum C."/>
            <person name="Birren B."/>
        </authorList>
    </citation>
    <scope>NUCLEOTIDE SEQUENCE [LARGE SCALE GENOMIC DNA]</scope>
    <source>
        <strain evidence="3">HB3</strain>
    </source>
</reference>
<keyword evidence="1" id="KW-0812">Transmembrane</keyword>
<dbReference type="OMA" id="IEKNKMM"/>
<dbReference type="KEGG" id="pfh:PFHG_00136"/>
<sequence>MLLFSPLFCYLILTIITHTEKKDINMKYANYLKLNEDAKQWIYNKIDKNEIFSIKGQYESFVKNYEDRKKDVSNKYNVNKYLNFMTSFFLLCLIILDFFINLFKVTIKNLKYFLKNPVYFIYTCKCFIKSTTSNFFKFIQLYKHLILKTFLFLLKEKKKIAKEIKDLFSFCFKVLYFYVYKYIQSLYQYLYIKYCELFKPTKNFKVAFT</sequence>
<evidence type="ECO:0000256" key="2">
    <source>
        <dbReference type="SAM" id="SignalP"/>
    </source>
</evidence>
<proteinExistence type="predicted"/>